<dbReference type="InterPro" id="IPR036150">
    <property type="entry name" value="Cyt_b/b6_C_sf"/>
</dbReference>
<evidence type="ECO:0000256" key="3">
    <source>
        <dbReference type="ARBA" id="ARBA00011649"/>
    </source>
</evidence>
<gene>
    <name evidence="20" type="primary">CYTB</name>
</gene>
<feature type="domain" description="Cytochrome b/b6 C-terminal region profile" evidence="19">
    <location>
        <begin position="196"/>
        <end position="359"/>
    </location>
</feature>
<evidence type="ECO:0000256" key="4">
    <source>
        <dbReference type="ARBA" id="ARBA00013531"/>
    </source>
</evidence>
<accession>A0A4Y6I435</accession>
<organism evidence="20">
    <name type="scientific">Physaloptera rara</name>
    <dbReference type="NCBI Taxonomy" id="2358290"/>
    <lineage>
        <taxon>Eukaryota</taxon>
        <taxon>Metazoa</taxon>
        <taxon>Ecdysozoa</taxon>
        <taxon>Nematoda</taxon>
        <taxon>Chromadorea</taxon>
        <taxon>Rhabditida</taxon>
        <taxon>Spirurina</taxon>
        <taxon>Spiruromorpha</taxon>
        <taxon>Physalopteroidea</taxon>
        <taxon>Physalopteridae</taxon>
        <taxon>Physaloptera</taxon>
    </lineage>
</organism>
<proteinExistence type="inferred from homology"/>
<dbReference type="InterPro" id="IPR005798">
    <property type="entry name" value="Cyt_b/b6_C"/>
</dbReference>
<evidence type="ECO:0000256" key="16">
    <source>
        <dbReference type="ARBA" id="ARBA00023136"/>
    </source>
</evidence>
<keyword evidence="5 17" id="KW-0813">Transport</keyword>
<dbReference type="GO" id="GO:0006122">
    <property type="term" value="P:mitochondrial electron transport, ubiquinol to cytochrome c"/>
    <property type="evidence" value="ECO:0007669"/>
    <property type="project" value="TreeGrafter"/>
</dbReference>
<evidence type="ECO:0000256" key="15">
    <source>
        <dbReference type="ARBA" id="ARBA00023128"/>
    </source>
</evidence>
<feature type="transmembrane region" description="Helical" evidence="17">
    <location>
        <begin position="331"/>
        <end position="353"/>
    </location>
</feature>
<keyword evidence="11 17" id="KW-0249">Electron transport</keyword>
<feature type="transmembrane region" description="Helical" evidence="17">
    <location>
        <begin position="302"/>
        <end position="319"/>
    </location>
</feature>
<evidence type="ECO:0000256" key="9">
    <source>
        <dbReference type="ARBA" id="ARBA00022723"/>
    </source>
</evidence>
<keyword evidence="16 17" id="KW-0472">Membrane</keyword>
<evidence type="ECO:0000256" key="17">
    <source>
        <dbReference type="RuleBase" id="RU362117"/>
    </source>
</evidence>
<dbReference type="InterPro" id="IPR027387">
    <property type="entry name" value="Cytb/b6-like_sf"/>
</dbReference>
<feature type="transmembrane region" description="Helical" evidence="17">
    <location>
        <begin position="126"/>
        <end position="151"/>
    </location>
</feature>
<dbReference type="EMBL" id="MH931178">
    <property type="protein sequence ID" value="QDF64306.1"/>
    <property type="molecule type" value="Genomic_DNA"/>
</dbReference>
<dbReference type="PROSITE" id="PS51003">
    <property type="entry name" value="CYTB_CTER"/>
    <property type="match status" value="1"/>
</dbReference>
<evidence type="ECO:0000256" key="11">
    <source>
        <dbReference type="ARBA" id="ARBA00022982"/>
    </source>
</evidence>
<keyword evidence="6 17" id="KW-0349">Heme</keyword>
<feature type="transmembrane region" description="Helical" evidence="17">
    <location>
        <begin position="63"/>
        <end position="84"/>
    </location>
</feature>
<keyword evidence="8 17" id="KW-0812">Transmembrane</keyword>
<dbReference type="PANTHER" id="PTHR19271:SF16">
    <property type="entry name" value="CYTOCHROME B"/>
    <property type="match status" value="1"/>
</dbReference>
<protein>
    <recommendedName>
        <fullName evidence="4 17">Cytochrome b</fullName>
    </recommendedName>
</protein>
<dbReference type="Gene3D" id="1.20.810.10">
    <property type="entry name" value="Cytochrome Bc1 Complex, Chain C"/>
    <property type="match status" value="1"/>
</dbReference>
<name>A0A4Y6I435_9BILA</name>
<keyword evidence="7 17" id="KW-0679">Respiratory chain</keyword>
<dbReference type="PANTHER" id="PTHR19271">
    <property type="entry name" value="CYTOCHROME B"/>
    <property type="match status" value="1"/>
</dbReference>
<evidence type="ECO:0000259" key="19">
    <source>
        <dbReference type="PROSITE" id="PS51003"/>
    </source>
</evidence>
<feature type="domain" description="Cytochrome b/b6 N-terminal region profile" evidence="18">
    <location>
        <begin position="1"/>
        <end position="195"/>
    </location>
</feature>
<geneLocation type="mitochondrion" evidence="20"/>
<evidence type="ECO:0000256" key="10">
    <source>
        <dbReference type="ARBA" id="ARBA00022792"/>
    </source>
</evidence>
<evidence type="ECO:0000256" key="1">
    <source>
        <dbReference type="ARBA" id="ARBA00002566"/>
    </source>
</evidence>
<comment type="function">
    <text evidence="1 17">Component of the ubiquinol-cytochrome c reductase complex (complex III or cytochrome b-c1 complex) that is part of the mitochondrial respiratory chain. The b-c1 complex mediates electron transfer from ubiquinol to cytochrome c. Contributes to the generation of a proton gradient across the mitochondrial membrane that is then used for ATP synthesis.</text>
</comment>
<dbReference type="CDD" id="cd00284">
    <property type="entry name" value="Cytochrome_b_N"/>
    <property type="match status" value="1"/>
</dbReference>
<evidence type="ECO:0000256" key="7">
    <source>
        <dbReference type="ARBA" id="ARBA00022660"/>
    </source>
</evidence>
<reference evidence="20" key="1">
    <citation type="submission" date="2018-09" db="EMBL/GenBank/DDBJ databases">
        <authorList>
            <person name="Jesudoss Chelladurai J.R.J."/>
            <person name="Brewer M.T."/>
        </authorList>
    </citation>
    <scope>NUCLEOTIDE SEQUENCE</scope>
</reference>
<keyword evidence="15 17" id="KW-0496">Mitochondrion</keyword>
<evidence type="ECO:0000256" key="13">
    <source>
        <dbReference type="ARBA" id="ARBA00023004"/>
    </source>
</evidence>
<evidence type="ECO:0000256" key="6">
    <source>
        <dbReference type="ARBA" id="ARBA00022617"/>
    </source>
</evidence>
<keyword evidence="14" id="KW-0830">Ubiquinone</keyword>
<keyword evidence="12 17" id="KW-1133">Transmembrane helix</keyword>
<evidence type="ECO:0000256" key="8">
    <source>
        <dbReference type="ARBA" id="ARBA00022692"/>
    </source>
</evidence>
<evidence type="ECO:0000256" key="5">
    <source>
        <dbReference type="ARBA" id="ARBA00022448"/>
    </source>
</evidence>
<comment type="subcellular location">
    <subcellularLocation>
        <location evidence="2">Mitochondrion inner membrane</location>
        <topology evidence="2">Multi-pass membrane protein</topology>
    </subcellularLocation>
</comment>
<dbReference type="GO" id="GO:0005743">
    <property type="term" value="C:mitochondrial inner membrane"/>
    <property type="evidence" value="ECO:0007669"/>
    <property type="project" value="UniProtKB-SubCell"/>
</dbReference>
<dbReference type="GO" id="GO:0016491">
    <property type="term" value="F:oxidoreductase activity"/>
    <property type="evidence" value="ECO:0007669"/>
    <property type="project" value="UniProtKB-UniRule"/>
</dbReference>
<dbReference type="InterPro" id="IPR048259">
    <property type="entry name" value="Cytochrome_b_N_euk/bac"/>
</dbReference>
<keyword evidence="13 17" id="KW-0408">Iron</keyword>
<sequence length="359" mass="42226">MLKNSIFYLPASFTLTYLWNMGSMLGLMLVSQILTGFFLTFYYSAGLAFESVQYIMYEVNWGWIFRILHSNGASLFFICVYIHIFKGLVYGSYRLVFVWLTGVVIYFLMMGIAFTGYVLVWGQMSYWAAVVITSLMTSIPFLGKYVVWWIWGGFSVCSNTLSFFYSVHFILPWGIFVLVFVHLLFLHYSGSSSSLFVHGDYDKIHFFPSFWVKDAVNILLFFSLLIYMVSYPFKLSDPMMFVESDSMVSPTHVVPEWYFLYAFTILRSVPNKFFGVVLMFGSVFILIMLIYPKINFMMMDNFLFFLSCSLAWDFLWLTWAGCYPTDYPFNVFNLVFTIIYFFIIFCFSFLNWLTKIIMY</sequence>
<keyword evidence="9 17" id="KW-0479">Metal-binding</keyword>
<feature type="transmembrane region" description="Helical" evidence="17">
    <location>
        <begin position="163"/>
        <end position="185"/>
    </location>
</feature>
<evidence type="ECO:0000313" key="20">
    <source>
        <dbReference type="EMBL" id="QDF64306.1"/>
    </source>
</evidence>
<comment type="cofactor">
    <cofactor evidence="17">
        <name>heme b</name>
        <dbReference type="ChEBI" id="CHEBI:60344"/>
    </cofactor>
    <text evidence="17">Binds 2 heme groups non-covalently.</text>
</comment>
<dbReference type="SUPFAM" id="SSF81342">
    <property type="entry name" value="Transmembrane di-heme cytochromes"/>
    <property type="match status" value="1"/>
</dbReference>
<dbReference type="GO" id="GO:0008121">
    <property type="term" value="F:quinol-cytochrome-c reductase activity"/>
    <property type="evidence" value="ECO:0007669"/>
    <property type="project" value="TreeGrafter"/>
</dbReference>
<feature type="transmembrane region" description="Helical" evidence="17">
    <location>
        <begin position="96"/>
        <end position="120"/>
    </location>
</feature>
<dbReference type="GO" id="GO:0046872">
    <property type="term" value="F:metal ion binding"/>
    <property type="evidence" value="ECO:0007669"/>
    <property type="project" value="UniProtKB-UniRule"/>
</dbReference>
<dbReference type="AlphaFoldDB" id="A0A4Y6I435"/>
<dbReference type="InterPro" id="IPR016174">
    <property type="entry name" value="Di-haem_cyt_TM"/>
</dbReference>
<dbReference type="SUPFAM" id="SSF81648">
    <property type="entry name" value="a domain/subunit of cytochrome bc1 complex (Ubiquinol-cytochrome c reductase)"/>
    <property type="match status" value="1"/>
</dbReference>
<evidence type="ECO:0000259" key="18">
    <source>
        <dbReference type="PROSITE" id="PS51002"/>
    </source>
</evidence>
<feature type="transmembrane region" description="Helical" evidence="17">
    <location>
        <begin position="272"/>
        <end position="290"/>
    </location>
</feature>
<dbReference type="InterPro" id="IPR005797">
    <property type="entry name" value="Cyt_b/b6_N"/>
</dbReference>
<keyword evidence="10" id="KW-0999">Mitochondrion inner membrane</keyword>
<dbReference type="Pfam" id="PF00033">
    <property type="entry name" value="Cytochrome_B"/>
    <property type="match status" value="1"/>
</dbReference>
<evidence type="ECO:0000256" key="14">
    <source>
        <dbReference type="ARBA" id="ARBA00023075"/>
    </source>
</evidence>
<dbReference type="Pfam" id="PF00032">
    <property type="entry name" value="Cytochrom_B_C"/>
    <property type="match status" value="1"/>
</dbReference>
<evidence type="ECO:0000256" key="12">
    <source>
        <dbReference type="ARBA" id="ARBA00022989"/>
    </source>
</evidence>
<comment type="subunit">
    <text evidence="3">The main subunits of complex b-c1 are: cytochrome b, cytochrome c1 and the Rieske protein.</text>
</comment>
<evidence type="ECO:0000256" key="2">
    <source>
        <dbReference type="ARBA" id="ARBA00004448"/>
    </source>
</evidence>
<dbReference type="PROSITE" id="PS51002">
    <property type="entry name" value="CYTB_NTER"/>
    <property type="match status" value="1"/>
</dbReference>
<feature type="transmembrane region" description="Helical" evidence="17">
    <location>
        <begin position="215"/>
        <end position="235"/>
    </location>
</feature>
<comment type="similarity">
    <text evidence="17">Belongs to the cytochrome b family.</text>
</comment>